<keyword evidence="2" id="KW-0732">Signal</keyword>
<dbReference type="InterPro" id="IPR015943">
    <property type="entry name" value="WD40/YVTN_repeat-like_dom_sf"/>
</dbReference>
<accession>H8XP81</accession>
<evidence type="ECO:0000256" key="1">
    <source>
        <dbReference type="ARBA" id="ARBA00022553"/>
    </source>
</evidence>
<gene>
    <name evidence="3" type="ordered locus">KQS_05955</name>
</gene>
<dbReference type="PANTHER" id="PTHR43547">
    <property type="entry name" value="TWO-COMPONENT HISTIDINE KINASE"/>
    <property type="match status" value="1"/>
</dbReference>
<dbReference type="eggNOG" id="COG3292">
    <property type="taxonomic scope" value="Bacteria"/>
</dbReference>
<evidence type="ECO:0000256" key="2">
    <source>
        <dbReference type="SAM" id="SignalP"/>
    </source>
</evidence>
<proteinExistence type="predicted"/>
<dbReference type="HOGENOM" id="CLU_064681_0_0_10"/>
<dbReference type="OrthoDB" id="799853at2"/>
<dbReference type="Proteomes" id="UP000007599">
    <property type="component" value="Chromosome I"/>
</dbReference>
<dbReference type="Gene3D" id="2.130.10.10">
    <property type="entry name" value="YVTN repeat-like/Quinoprotein amine dehydrogenase"/>
    <property type="match status" value="3"/>
</dbReference>
<dbReference type="InterPro" id="IPR011110">
    <property type="entry name" value="Reg_prop"/>
</dbReference>
<dbReference type="SUPFAM" id="SSF101898">
    <property type="entry name" value="NHL repeat"/>
    <property type="match status" value="1"/>
</dbReference>
<dbReference type="EMBL" id="HE774682">
    <property type="protein sequence ID" value="CCG53155.1"/>
    <property type="molecule type" value="Genomic_DNA"/>
</dbReference>
<reference evidence="3 4" key="1">
    <citation type="journal article" date="2012" name="J. Bacteriol.">
        <title>Complete Genome Sequence of Flavobacterium indicum GPSTA100-9T, Isolated from Warm Spring Water.</title>
        <authorList>
            <person name="Barbier P."/>
            <person name="Houel A."/>
            <person name="Loux V."/>
            <person name="Poulain J."/>
            <person name="Bernardet J.F."/>
            <person name="Touchon M."/>
            <person name="Duchaud E."/>
        </authorList>
    </citation>
    <scope>NUCLEOTIDE SEQUENCE [LARGE SCALE GENOMIC DNA]</scope>
    <source>
        <strain evidence="4">DSM 17447 / CIP 109464 / GPTSA100-9</strain>
    </source>
</reference>
<feature type="chain" id="PRO_5003616747" evidence="2">
    <location>
        <begin position="21"/>
        <end position="354"/>
    </location>
</feature>
<protein>
    <submittedName>
        <fullName evidence="3">Probable lipoprotein</fullName>
    </submittedName>
</protein>
<evidence type="ECO:0000313" key="3">
    <source>
        <dbReference type="EMBL" id="CCG53155.1"/>
    </source>
</evidence>
<dbReference type="AlphaFoldDB" id="H8XP81"/>
<dbReference type="Pfam" id="PF07494">
    <property type="entry name" value="Reg_prop"/>
    <property type="match status" value="3"/>
</dbReference>
<keyword evidence="4" id="KW-1185">Reference proteome</keyword>
<sequence length="354" mass="40056">MNQRIKLNFLLLLLSLNVSCVENKSTEKEPNKSGLLAISKTDTLKFTSGIRAIFQDSKGNYWLGSHKEGVSFYDGNSFEYFTINEGLSDNQIRSIEEDENGNIWFGTANGISVFDKEKFTNYPSKTSNPLLDWHNTKGNLWFNAGPEEGINRFDGVNMNYLIFPKPQNKNLYNSYGVTGISKDKEGKVWIATYAALFCYDGKMVTIFDAQKLKLKDNEQLHIRSVLADSKGRIWIGNNGIGVLLMEDNSIFNFSEKNNLIHPTSTRSGGNKSLPGTLEHPFTIEEDSEGNIWFGDLYTGAWKYDGKTLTNYTISNNPSKPMIWTIYKDNKNNLLFGMADGTIFKFNGATFEKQF</sequence>
<evidence type="ECO:0000313" key="4">
    <source>
        <dbReference type="Proteomes" id="UP000007599"/>
    </source>
</evidence>
<dbReference type="SUPFAM" id="SSF63829">
    <property type="entry name" value="Calcium-dependent phosphotriesterase"/>
    <property type="match status" value="1"/>
</dbReference>
<keyword evidence="3" id="KW-0449">Lipoprotein</keyword>
<name>H8XP81_FLAIG</name>
<dbReference type="KEGG" id="fin:KQS_05955"/>
<dbReference type="PANTHER" id="PTHR43547:SF2">
    <property type="entry name" value="HYBRID SIGNAL TRANSDUCTION HISTIDINE KINASE C"/>
    <property type="match status" value="1"/>
</dbReference>
<dbReference type="GO" id="GO:0000155">
    <property type="term" value="F:phosphorelay sensor kinase activity"/>
    <property type="evidence" value="ECO:0007669"/>
    <property type="project" value="TreeGrafter"/>
</dbReference>
<dbReference type="RefSeq" id="WP_014388281.1">
    <property type="nucleotide sequence ID" value="NC_017025.1"/>
</dbReference>
<dbReference type="STRING" id="1094466.KQS_05955"/>
<keyword evidence="1" id="KW-0597">Phosphoprotein</keyword>
<reference evidence="4" key="2">
    <citation type="submission" date="2012-03" db="EMBL/GenBank/DDBJ databases">
        <title>Complete genome sequence of Flavobacterium indicum GPTSA100-9T, isolated from warm spring water.</title>
        <authorList>
            <person name="Barbier P."/>
            <person name="Houel A."/>
            <person name="Loux V."/>
            <person name="Poulain J."/>
            <person name="Bernardet J.-F."/>
            <person name="Touchon M."/>
            <person name="Duchaud E."/>
        </authorList>
    </citation>
    <scope>NUCLEOTIDE SEQUENCE [LARGE SCALE GENOMIC DNA]</scope>
    <source>
        <strain evidence="4">DSM 17447 / CIP 109464 / GPTSA100-9</strain>
    </source>
</reference>
<feature type="signal peptide" evidence="2">
    <location>
        <begin position="1"/>
        <end position="20"/>
    </location>
</feature>
<organism evidence="3 4">
    <name type="scientific">Flavobacterium indicum (strain DSM 17447 / CIP 109464 / GPTSA100-9)</name>
    <dbReference type="NCBI Taxonomy" id="1094466"/>
    <lineage>
        <taxon>Bacteria</taxon>
        <taxon>Pseudomonadati</taxon>
        <taxon>Bacteroidota</taxon>
        <taxon>Flavobacteriia</taxon>
        <taxon>Flavobacteriales</taxon>
        <taxon>Flavobacteriaceae</taxon>
        <taxon>Flavobacterium</taxon>
    </lineage>
</organism>
<dbReference type="PATRIC" id="fig|1094466.5.peg.1169"/>